<comment type="caution">
    <text evidence="2">The sequence shown here is derived from an EMBL/GenBank/DDBJ whole genome shotgun (WGS) entry which is preliminary data.</text>
</comment>
<evidence type="ECO:0000313" key="2">
    <source>
        <dbReference type="EMBL" id="KAJ8988600.1"/>
    </source>
</evidence>
<feature type="compositionally biased region" description="Pro residues" evidence="1">
    <location>
        <begin position="1"/>
        <end position="10"/>
    </location>
</feature>
<name>A0AAN6ERN4_EXODE</name>
<accession>A0AAN6ERN4</accession>
<proteinExistence type="predicted"/>
<reference evidence="2" key="1">
    <citation type="submission" date="2023-01" db="EMBL/GenBank/DDBJ databases">
        <title>Exophiala dermititidis isolated from Cystic Fibrosis Patient.</title>
        <authorList>
            <person name="Kurbessoian T."/>
            <person name="Crocker A."/>
            <person name="Murante D."/>
            <person name="Hogan D.A."/>
            <person name="Stajich J.E."/>
        </authorList>
    </citation>
    <scope>NUCLEOTIDE SEQUENCE</scope>
    <source>
        <strain evidence="2">Ex8</strain>
    </source>
</reference>
<dbReference type="Proteomes" id="UP001161757">
    <property type="component" value="Unassembled WGS sequence"/>
</dbReference>
<protein>
    <submittedName>
        <fullName evidence="2">Uncharacterized protein</fullName>
    </submittedName>
</protein>
<evidence type="ECO:0000313" key="3">
    <source>
        <dbReference type="Proteomes" id="UP001161757"/>
    </source>
</evidence>
<dbReference type="AlphaFoldDB" id="A0AAN6ERN4"/>
<feature type="region of interest" description="Disordered" evidence="1">
    <location>
        <begin position="1"/>
        <end position="23"/>
    </location>
</feature>
<gene>
    <name evidence="2" type="ORF">HRR80_007239</name>
</gene>
<sequence>MVLLYGPPPGGRLTTDASPRRPANLDRQTDIAFLKPLTQDSLRKAPAQRLLVPSQDRLCRFEDRYRPCLLHTTQGHLEPRKTLEPTVMEEKDRRVHCNVMQA</sequence>
<evidence type="ECO:0000256" key="1">
    <source>
        <dbReference type="SAM" id="MobiDB-lite"/>
    </source>
</evidence>
<dbReference type="EMBL" id="JAJGCB010000017">
    <property type="protein sequence ID" value="KAJ8988600.1"/>
    <property type="molecule type" value="Genomic_DNA"/>
</dbReference>
<organism evidence="2 3">
    <name type="scientific">Exophiala dermatitidis</name>
    <name type="common">Black yeast-like fungus</name>
    <name type="synonym">Wangiella dermatitidis</name>
    <dbReference type="NCBI Taxonomy" id="5970"/>
    <lineage>
        <taxon>Eukaryota</taxon>
        <taxon>Fungi</taxon>
        <taxon>Dikarya</taxon>
        <taxon>Ascomycota</taxon>
        <taxon>Pezizomycotina</taxon>
        <taxon>Eurotiomycetes</taxon>
        <taxon>Chaetothyriomycetidae</taxon>
        <taxon>Chaetothyriales</taxon>
        <taxon>Herpotrichiellaceae</taxon>
        <taxon>Exophiala</taxon>
    </lineage>
</organism>